<feature type="transmembrane region" description="Helical" evidence="1">
    <location>
        <begin position="21"/>
        <end position="40"/>
    </location>
</feature>
<reference evidence="2 3" key="1">
    <citation type="submission" date="2024-09" db="EMBL/GenBank/DDBJ databases">
        <title>Description of Labrys sedimenti sp. nov., isolated from a diclofenac-degrading enrichment culture, and genome-based reclassification of Labrys portucalensis as a later heterotypic synonym of Labrys neptuniae.</title>
        <authorList>
            <person name="Tancsics A."/>
            <person name="Csepanyi A."/>
        </authorList>
    </citation>
    <scope>NUCLEOTIDE SEQUENCE [LARGE SCALE GENOMIC DNA]</scope>
    <source>
        <strain evidence="2 3">LMG 23412</strain>
    </source>
</reference>
<name>A0ABV6ZQK6_9HYPH</name>
<organism evidence="2 3">
    <name type="scientific">Labrys neptuniae</name>
    <dbReference type="NCBI Taxonomy" id="376174"/>
    <lineage>
        <taxon>Bacteria</taxon>
        <taxon>Pseudomonadati</taxon>
        <taxon>Pseudomonadota</taxon>
        <taxon>Alphaproteobacteria</taxon>
        <taxon>Hyphomicrobiales</taxon>
        <taxon>Xanthobacteraceae</taxon>
        <taxon>Labrys</taxon>
    </lineage>
</organism>
<keyword evidence="1" id="KW-0472">Membrane</keyword>
<feature type="transmembrane region" description="Helical" evidence="1">
    <location>
        <begin position="69"/>
        <end position="91"/>
    </location>
</feature>
<keyword evidence="1" id="KW-0812">Transmembrane</keyword>
<dbReference type="RefSeq" id="WP_394315136.1">
    <property type="nucleotide sequence ID" value="NZ_JBHGPK010000033.1"/>
</dbReference>
<sequence>MTFMVMRAFFQSLFNGPIWRTFLLMGVFGGLFASSSYNLLELFTANYRYVSDYGIMALMEGGLRQLLELILFGYLSVGFYILFKGCLYGLLAHVAKH</sequence>
<accession>A0ABV6ZQK6</accession>
<comment type="caution">
    <text evidence="2">The sequence shown here is derived from an EMBL/GenBank/DDBJ whole genome shotgun (WGS) entry which is preliminary data.</text>
</comment>
<proteinExistence type="predicted"/>
<evidence type="ECO:0000313" key="3">
    <source>
        <dbReference type="Proteomes" id="UP001595190"/>
    </source>
</evidence>
<dbReference type="Proteomes" id="UP001595190">
    <property type="component" value="Unassembled WGS sequence"/>
</dbReference>
<evidence type="ECO:0000256" key="1">
    <source>
        <dbReference type="SAM" id="Phobius"/>
    </source>
</evidence>
<keyword evidence="1" id="KW-1133">Transmembrane helix</keyword>
<protein>
    <recommendedName>
        <fullName evidence="4">DUF2523 domain-containing protein</fullName>
    </recommendedName>
</protein>
<gene>
    <name evidence="2" type="ORF">ACETRX_32845</name>
</gene>
<evidence type="ECO:0000313" key="2">
    <source>
        <dbReference type="EMBL" id="MFC2254449.1"/>
    </source>
</evidence>
<evidence type="ECO:0008006" key="4">
    <source>
        <dbReference type="Google" id="ProtNLM"/>
    </source>
</evidence>
<dbReference type="EMBL" id="JBHGPK010000033">
    <property type="protein sequence ID" value="MFC2254449.1"/>
    <property type="molecule type" value="Genomic_DNA"/>
</dbReference>